<reference evidence="4" key="1">
    <citation type="submission" date="2020-05" db="EMBL/GenBank/DDBJ databases">
        <title>Mycena genomes resolve the evolution of fungal bioluminescence.</title>
        <authorList>
            <person name="Tsai I.J."/>
        </authorList>
    </citation>
    <scope>NUCLEOTIDE SEQUENCE</scope>
    <source>
        <strain evidence="4">CCC161011</strain>
    </source>
</reference>
<dbReference type="PANTHER" id="PTHR24133">
    <property type="entry name" value="ANKYRIN DOMAIN-CONTAINING"/>
    <property type="match status" value="1"/>
</dbReference>
<dbReference type="OrthoDB" id="4062651at2759"/>
<dbReference type="InterPro" id="IPR008271">
    <property type="entry name" value="Ser/Thr_kinase_AS"/>
</dbReference>
<feature type="compositionally biased region" description="Polar residues" evidence="2">
    <location>
        <begin position="275"/>
        <end position="286"/>
    </location>
</feature>
<accession>A0A8H6YWY2</accession>
<dbReference type="EMBL" id="JACAZI010000003">
    <property type="protein sequence ID" value="KAF7365826.1"/>
    <property type="molecule type" value="Genomic_DNA"/>
</dbReference>
<dbReference type="PROSITE" id="PS50011">
    <property type="entry name" value="PROTEIN_KINASE_DOM"/>
    <property type="match status" value="1"/>
</dbReference>
<proteinExistence type="predicted"/>
<dbReference type="Pfam" id="PF12796">
    <property type="entry name" value="Ank_2"/>
    <property type="match status" value="1"/>
</dbReference>
<protein>
    <submittedName>
        <fullName evidence="4">Protein kinase domain-containing protein</fullName>
    </submittedName>
</protein>
<dbReference type="SUPFAM" id="SSF56112">
    <property type="entry name" value="Protein kinase-like (PK-like)"/>
    <property type="match status" value="1"/>
</dbReference>
<dbReference type="PROSITE" id="PS50297">
    <property type="entry name" value="ANK_REP_REGION"/>
    <property type="match status" value="3"/>
</dbReference>
<dbReference type="GO" id="GO:0005524">
    <property type="term" value="F:ATP binding"/>
    <property type="evidence" value="ECO:0007669"/>
    <property type="project" value="InterPro"/>
</dbReference>
<comment type="caution">
    <text evidence="4">The sequence shown here is derived from an EMBL/GenBank/DDBJ whole genome shotgun (WGS) entry which is preliminary data.</text>
</comment>
<keyword evidence="4" id="KW-0808">Transferase</keyword>
<evidence type="ECO:0000256" key="2">
    <source>
        <dbReference type="SAM" id="MobiDB-lite"/>
    </source>
</evidence>
<feature type="region of interest" description="Disordered" evidence="2">
    <location>
        <begin position="265"/>
        <end position="288"/>
    </location>
</feature>
<sequence>MKSFRWLGSLTTPHRGYFERMQPRLFPGAHTTITQTLLTFLAYDEFVNKSWFQADLPALLDYCQYCLVHAAGDPERQLGTMIMEFLGHAPRWKQTMGERWNSPPWNFTEWPSQPSSLWIAAATNLVETAKFLLDGKPLPEDSDSPEIGVASYYGHFHMVQLLLDKGADVNIPARPFGSALQAAVYAGHTQTVRLLINYGADVNAQGPYGTSLAIASFRGHEDIIRLLLMNGADVHARSDAALQAAVNGKVIARLLIDNAADADPVIHRNGEGQDSESQSTYDSARSTAYEHDGHLHSVSPDSGLNIVLKCSKPLIQGNENPAHDQHADMFTMMERLDKLFHDDKDSYAQFLAHRGSSAQWLLDLLQDLLDYDANLTTMNRRRLFKALIRVSRDSELLPRCFPLTDIDALQKDFGREALIWRQFSHPNLLPFYETYCADCLLSLILDVALGLEHLHDLGVVHGDLKGDNIFITPSRRACIADFGLSSIITSMSSIKFTNSSKPTQAVGHLWLRMSCIRAADRNGSIS</sequence>
<keyword evidence="1" id="KW-0040">ANK repeat</keyword>
<name>A0A8H6YWY2_9AGAR</name>
<evidence type="ECO:0000313" key="5">
    <source>
        <dbReference type="Proteomes" id="UP000620124"/>
    </source>
</evidence>
<dbReference type="InterPro" id="IPR002110">
    <property type="entry name" value="Ankyrin_rpt"/>
</dbReference>
<dbReference type="Proteomes" id="UP000620124">
    <property type="component" value="Unassembled WGS sequence"/>
</dbReference>
<organism evidence="4 5">
    <name type="scientific">Mycena venus</name>
    <dbReference type="NCBI Taxonomy" id="2733690"/>
    <lineage>
        <taxon>Eukaryota</taxon>
        <taxon>Fungi</taxon>
        <taxon>Dikarya</taxon>
        <taxon>Basidiomycota</taxon>
        <taxon>Agaricomycotina</taxon>
        <taxon>Agaricomycetes</taxon>
        <taxon>Agaricomycetidae</taxon>
        <taxon>Agaricales</taxon>
        <taxon>Marasmiineae</taxon>
        <taxon>Mycenaceae</taxon>
        <taxon>Mycena</taxon>
    </lineage>
</organism>
<evidence type="ECO:0000259" key="3">
    <source>
        <dbReference type="PROSITE" id="PS50011"/>
    </source>
</evidence>
<evidence type="ECO:0000256" key="1">
    <source>
        <dbReference type="PROSITE-ProRule" id="PRU00023"/>
    </source>
</evidence>
<dbReference type="PANTHER" id="PTHR24133:SF40">
    <property type="entry name" value="ANKYRIN REPEAT DOMAIN 44"/>
    <property type="match status" value="1"/>
</dbReference>
<dbReference type="AlphaFoldDB" id="A0A8H6YWY2"/>
<dbReference type="Gene3D" id="1.10.510.10">
    <property type="entry name" value="Transferase(Phosphotransferase) domain 1"/>
    <property type="match status" value="1"/>
</dbReference>
<keyword evidence="5" id="KW-1185">Reference proteome</keyword>
<dbReference type="PROSITE" id="PS50088">
    <property type="entry name" value="ANK_REPEAT"/>
    <property type="match status" value="3"/>
</dbReference>
<dbReference type="InterPro" id="IPR052391">
    <property type="entry name" value="E3_Ligase-Neurotoxin"/>
</dbReference>
<keyword evidence="4" id="KW-0418">Kinase</keyword>
<dbReference type="InterPro" id="IPR000719">
    <property type="entry name" value="Prot_kinase_dom"/>
</dbReference>
<gene>
    <name evidence="4" type="ORF">MVEN_00456700</name>
</gene>
<dbReference type="GO" id="GO:0004672">
    <property type="term" value="F:protein kinase activity"/>
    <property type="evidence" value="ECO:0007669"/>
    <property type="project" value="InterPro"/>
</dbReference>
<dbReference type="PROSITE" id="PS00108">
    <property type="entry name" value="PROTEIN_KINASE_ST"/>
    <property type="match status" value="1"/>
</dbReference>
<feature type="repeat" description="ANK" evidence="1">
    <location>
        <begin position="210"/>
        <end position="239"/>
    </location>
</feature>
<dbReference type="SMART" id="SM00248">
    <property type="entry name" value="ANK"/>
    <property type="match status" value="4"/>
</dbReference>
<dbReference type="InterPro" id="IPR036770">
    <property type="entry name" value="Ankyrin_rpt-contain_sf"/>
</dbReference>
<evidence type="ECO:0000313" key="4">
    <source>
        <dbReference type="EMBL" id="KAF7365826.1"/>
    </source>
</evidence>
<feature type="repeat" description="ANK" evidence="1">
    <location>
        <begin position="142"/>
        <end position="174"/>
    </location>
</feature>
<dbReference type="Pfam" id="PF00069">
    <property type="entry name" value="Pkinase"/>
    <property type="match status" value="1"/>
</dbReference>
<dbReference type="InterPro" id="IPR011009">
    <property type="entry name" value="Kinase-like_dom_sf"/>
</dbReference>
<dbReference type="SUPFAM" id="SSF48403">
    <property type="entry name" value="Ankyrin repeat"/>
    <property type="match status" value="1"/>
</dbReference>
<dbReference type="Gene3D" id="1.25.40.20">
    <property type="entry name" value="Ankyrin repeat-containing domain"/>
    <property type="match status" value="1"/>
</dbReference>
<feature type="repeat" description="ANK" evidence="1">
    <location>
        <begin position="178"/>
        <end position="207"/>
    </location>
</feature>
<feature type="domain" description="Protein kinase" evidence="3">
    <location>
        <begin position="263"/>
        <end position="526"/>
    </location>
</feature>